<name>A0A9D4H7E6_DREPO</name>
<dbReference type="EMBL" id="JAIWYP010000005">
    <property type="protein sequence ID" value="KAH3828356.1"/>
    <property type="molecule type" value="Genomic_DNA"/>
</dbReference>
<accession>A0A9D4H7E6</accession>
<dbReference type="AlphaFoldDB" id="A0A9D4H7E6"/>
<reference evidence="1" key="1">
    <citation type="journal article" date="2019" name="bioRxiv">
        <title>The Genome of the Zebra Mussel, Dreissena polymorpha: A Resource for Invasive Species Research.</title>
        <authorList>
            <person name="McCartney M.A."/>
            <person name="Auch B."/>
            <person name="Kono T."/>
            <person name="Mallez S."/>
            <person name="Zhang Y."/>
            <person name="Obille A."/>
            <person name="Becker A."/>
            <person name="Abrahante J.E."/>
            <person name="Garbe J."/>
            <person name="Badalamenti J.P."/>
            <person name="Herman A."/>
            <person name="Mangelson H."/>
            <person name="Liachko I."/>
            <person name="Sullivan S."/>
            <person name="Sone E.D."/>
            <person name="Koren S."/>
            <person name="Silverstein K.A.T."/>
            <person name="Beckman K.B."/>
            <person name="Gohl D.M."/>
        </authorList>
    </citation>
    <scope>NUCLEOTIDE SEQUENCE</scope>
    <source>
        <strain evidence="1">Duluth1</strain>
        <tissue evidence="1">Whole animal</tissue>
    </source>
</reference>
<comment type="caution">
    <text evidence="1">The sequence shown here is derived from an EMBL/GenBank/DDBJ whole genome shotgun (WGS) entry which is preliminary data.</text>
</comment>
<keyword evidence="2" id="KW-1185">Reference proteome</keyword>
<protein>
    <submittedName>
        <fullName evidence="1">Uncharacterized protein</fullName>
    </submittedName>
</protein>
<reference evidence="1" key="2">
    <citation type="submission" date="2020-11" db="EMBL/GenBank/DDBJ databases">
        <authorList>
            <person name="McCartney M.A."/>
            <person name="Auch B."/>
            <person name="Kono T."/>
            <person name="Mallez S."/>
            <person name="Becker A."/>
            <person name="Gohl D.M."/>
            <person name="Silverstein K.A.T."/>
            <person name="Koren S."/>
            <person name="Bechman K.B."/>
            <person name="Herman A."/>
            <person name="Abrahante J.E."/>
            <person name="Garbe J."/>
        </authorList>
    </citation>
    <scope>NUCLEOTIDE SEQUENCE</scope>
    <source>
        <strain evidence="1">Duluth1</strain>
        <tissue evidence="1">Whole animal</tissue>
    </source>
</reference>
<sequence length="86" mass="9707">MNTSEEIGLPYPAAPKGSNNIPIIYLPASTTKLQLIAQYIAACEERSVRRLKISSFESIFRKFELPNRERTFVARASEFENTLSAL</sequence>
<dbReference type="Proteomes" id="UP000828390">
    <property type="component" value="Unassembled WGS sequence"/>
</dbReference>
<gene>
    <name evidence="1" type="ORF">DPMN_130314</name>
</gene>
<evidence type="ECO:0000313" key="2">
    <source>
        <dbReference type="Proteomes" id="UP000828390"/>
    </source>
</evidence>
<organism evidence="1 2">
    <name type="scientific">Dreissena polymorpha</name>
    <name type="common">Zebra mussel</name>
    <name type="synonym">Mytilus polymorpha</name>
    <dbReference type="NCBI Taxonomy" id="45954"/>
    <lineage>
        <taxon>Eukaryota</taxon>
        <taxon>Metazoa</taxon>
        <taxon>Spiralia</taxon>
        <taxon>Lophotrochozoa</taxon>
        <taxon>Mollusca</taxon>
        <taxon>Bivalvia</taxon>
        <taxon>Autobranchia</taxon>
        <taxon>Heteroconchia</taxon>
        <taxon>Euheterodonta</taxon>
        <taxon>Imparidentia</taxon>
        <taxon>Neoheterodontei</taxon>
        <taxon>Myida</taxon>
        <taxon>Dreissenoidea</taxon>
        <taxon>Dreissenidae</taxon>
        <taxon>Dreissena</taxon>
    </lineage>
</organism>
<evidence type="ECO:0000313" key="1">
    <source>
        <dbReference type="EMBL" id="KAH3828356.1"/>
    </source>
</evidence>
<proteinExistence type="predicted"/>